<sequence length="280" mass="29033">MSVTDPGTGTVSRTTVYGWAGGSSGPVTIVLHGGGPGCHSMSDFTGVMGLLPFRRWLWIDLPGYGNCAAVGGGTEFDASVRAVAALLDRLGLPQVDVLAQSLGGTVALQLAAVRPDLIRRIALIGSQPTAHPGGAADFIADPSLGARTREKYYGGDGPSVAKMQDLLATLEWYDGSTIPESTVQARYRSSITPIALAAATDATQRVVPNDIGAVLDSIEAPTLVLWGRHDPFAGPDYAAALAAALPRGDLVVLGRTAHHPQAERPQAVAAVVDAYLTDRS</sequence>
<feature type="domain" description="AB hydrolase-1" evidence="2">
    <location>
        <begin position="28"/>
        <end position="265"/>
    </location>
</feature>
<dbReference type="Gene3D" id="3.40.50.1820">
    <property type="entry name" value="alpha/beta hydrolase"/>
    <property type="match status" value="1"/>
</dbReference>
<comment type="caution">
    <text evidence="3">The sequence shown here is derived from an EMBL/GenBank/DDBJ whole genome shotgun (WGS) entry which is preliminary data.</text>
</comment>
<protein>
    <recommendedName>
        <fullName evidence="2">AB hydrolase-1 domain-containing protein</fullName>
    </recommendedName>
</protein>
<dbReference type="InterPro" id="IPR050266">
    <property type="entry name" value="AB_hydrolase_sf"/>
</dbReference>
<evidence type="ECO:0000313" key="3">
    <source>
        <dbReference type="EMBL" id="GAF48303.1"/>
    </source>
</evidence>
<accession>X0PXZ7</accession>
<dbReference type="Proteomes" id="UP000019491">
    <property type="component" value="Unassembled WGS sequence"/>
</dbReference>
<dbReference type="Pfam" id="PF00561">
    <property type="entry name" value="Abhydrolase_1"/>
    <property type="match status" value="1"/>
</dbReference>
<dbReference type="GO" id="GO:0016020">
    <property type="term" value="C:membrane"/>
    <property type="evidence" value="ECO:0007669"/>
    <property type="project" value="TreeGrafter"/>
</dbReference>
<dbReference type="PANTHER" id="PTHR43798:SF31">
    <property type="entry name" value="AB HYDROLASE SUPERFAMILY PROTEIN YCLE"/>
    <property type="match status" value="1"/>
</dbReference>
<dbReference type="InterPro" id="IPR029058">
    <property type="entry name" value="AB_hydrolase_fold"/>
</dbReference>
<dbReference type="PANTHER" id="PTHR43798">
    <property type="entry name" value="MONOACYLGLYCEROL LIPASE"/>
    <property type="match status" value="1"/>
</dbReference>
<reference evidence="3 4" key="1">
    <citation type="submission" date="2014-02" db="EMBL/GenBank/DDBJ databases">
        <title>Whole genome shotgun sequence of Rhodococcus wratislaviensis NBRC 100605.</title>
        <authorList>
            <person name="Hosoyama A."/>
            <person name="Tsuchikane K."/>
            <person name="Yoshida I."/>
            <person name="Ohji S."/>
            <person name="Ichikawa N."/>
            <person name="Yamazoe A."/>
            <person name="Fujita N."/>
        </authorList>
    </citation>
    <scope>NUCLEOTIDE SEQUENCE [LARGE SCALE GENOMIC DNA]</scope>
    <source>
        <strain evidence="3 4">NBRC 100605</strain>
    </source>
</reference>
<dbReference type="AlphaFoldDB" id="X0PXZ7"/>
<dbReference type="PRINTS" id="PR00111">
    <property type="entry name" value="ABHYDROLASE"/>
</dbReference>
<evidence type="ECO:0000256" key="1">
    <source>
        <dbReference type="ARBA" id="ARBA00022801"/>
    </source>
</evidence>
<dbReference type="EMBL" id="BAWF01000052">
    <property type="protein sequence ID" value="GAF48303.1"/>
    <property type="molecule type" value="Genomic_DNA"/>
</dbReference>
<keyword evidence="1" id="KW-0378">Hydrolase</keyword>
<organism evidence="3 4">
    <name type="scientific">Rhodococcus wratislaviensis NBRC 100605</name>
    <dbReference type="NCBI Taxonomy" id="1219028"/>
    <lineage>
        <taxon>Bacteria</taxon>
        <taxon>Bacillati</taxon>
        <taxon>Actinomycetota</taxon>
        <taxon>Actinomycetes</taxon>
        <taxon>Mycobacteriales</taxon>
        <taxon>Nocardiaceae</taxon>
        <taxon>Rhodococcus</taxon>
    </lineage>
</organism>
<keyword evidence="4" id="KW-1185">Reference proteome</keyword>
<dbReference type="InterPro" id="IPR000073">
    <property type="entry name" value="AB_hydrolase_1"/>
</dbReference>
<dbReference type="SUPFAM" id="SSF53474">
    <property type="entry name" value="alpha/beta-Hydrolases"/>
    <property type="match status" value="1"/>
</dbReference>
<evidence type="ECO:0000259" key="2">
    <source>
        <dbReference type="Pfam" id="PF00561"/>
    </source>
</evidence>
<proteinExistence type="predicted"/>
<gene>
    <name evidence="3" type="ORF">RW1_052_00100</name>
</gene>
<name>X0PXZ7_RHOWR</name>
<evidence type="ECO:0000313" key="4">
    <source>
        <dbReference type="Proteomes" id="UP000019491"/>
    </source>
</evidence>
<dbReference type="GO" id="GO:0016787">
    <property type="term" value="F:hydrolase activity"/>
    <property type="evidence" value="ECO:0007669"/>
    <property type="project" value="UniProtKB-KW"/>
</dbReference>